<dbReference type="PANTHER" id="PTHR37482:SF1">
    <property type="entry name" value="OUTER MEMBRANE PROTEIN ASSEMBLY FACTOR BAME"/>
    <property type="match status" value="1"/>
</dbReference>
<dbReference type="KEGG" id="tni:TVNIR_3157"/>
<dbReference type="GO" id="GO:0043165">
    <property type="term" value="P:Gram-negative-bacterium-type cell outer membrane assembly"/>
    <property type="evidence" value="ECO:0007669"/>
    <property type="project" value="UniProtKB-UniRule"/>
</dbReference>
<keyword evidence="4" id="KW-0564">Palmitate</keyword>
<feature type="domain" description="Outer membrane protein assembly factor BamE" evidence="6">
    <location>
        <begin position="30"/>
        <end position="100"/>
    </location>
</feature>
<dbReference type="HOGENOM" id="CLU_083835_4_0_6"/>
<comment type="similarity">
    <text evidence="4">Belongs to the BamE family.</text>
</comment>
<reference evidence="7" key="1">
    <citation type="submission" date="2015-12" db="EMBL/GenBank/DDBJ databases">
        <authorList>
            <person name="Tikhonova T.V."/>
            <person name="Pavlov A.R."/>
            <person name="Beletsky A.V."/>
            <person name="Mardanov A.V."/>
            <person name="Sorokin D.Y."/>
            <person name="Ravin N.V."/>
            <person name="Popov V.O."/>
        </authorList>
    </citation>
    <scope>NUCLEOTIDE SEQUENCE</scope>
    <source>
        <strain evidence="7">DSM 14787</strain>
    </source>
</reference>
<gene>
    <name evidence="7" type="primary">omlA [H]</name>
    <name evidence="4" type="synonym">bamE</name>
    <name evidence="7" type="ordered locus">TVNIR_3157</name>
</gene>
<keyword evidence="1 4" id="KW-0732">Signal</keyword>
<dbReference type="STRING" id="1255043.TVNIR_3157"/>
<dbReference type="InterPro" id="IPR037873">
    <property type="entry name" value="BamE-like"/>
</dbReference>
<evidence type="ECO:0000256" key="5">
    <source>
        <dbReference type="SAM" id="SignalP"/>
    </source>
</evidence>
<proteinExistence type="inferred from homology"/>
<evidence type="ECO:0000313" key="8">
    <source>
        <dbReference type="Proteomes" id="UP000010809"/>
    </source>
</evidence>
<keyword evidence="3 4" id="KW-0998">Cell outer membrane</keyword>
<protein>
    <recommendedName>
        <fullName evidence="4">Outer membrane protein assembly factor BamE</fullName>
    </recommendedName>
</protein>
<dbReference type="PANTHER" id="PTHR37482">
    <property type="entry name" value="OUTER MEMBRANE PROTEIN ASSEMBLY FACTOR BAME"/>
    <property type="match status" value="1"/>
</dbReference>
<sequence>MLKILTSIAVIATLLAACSVPSYRLDVQQGNAIDDDKVAQLREGMTARQVAFLLGTPQVQGTFVREDRWDYVYYKRPGRGATELRRVSVFFDRGRVARIEDTRPPTAPDG</sequence>
<evidence type="ECO:0000259" key="6">
    <source>
        <dbReference type="Pfam" id="PF04355"/>
    </source>
</evidence>
<dbReference type="InterPro" id="IPR007450">
    <property type="entry name" value="BamE_dom"/>
</dbReference>
<keyword evidence="8" id="KW-1185">Reference proteome</keyword>
<accession>L0DYY1</accession>
<comment type="function">
    <text evidence="4">Part of the outer membrane protein assembly complex, which is involved in assembly and insertion of beta-barrel proteins into the outer membrane.</text>
</comment>
<dbReference type="RefSeq" id="WP_015259901.1">
    <property type="nucleotide sequence ID" value="NC_019902.2"/>
</dbReference>
<dbReference type="GO" id="GO:1990063">
    <property type="term" value="C:Bam protein complex"/>
    <property type="evidence" value="ECO:0007669"/>
    <property type="project" value="TreeGrafter"/>
</dbReference>
<feature type="chain" id="PRO_5009016586" description="Outer membrane protein assembly factor BamE" evidence="5">
    <location>
        <begin position="25"/>
        <end position="110"/>
    </location>
</feature>
<evidence type="ECO:0000256" key="2">
    <source>
        <dbReference type="ARBA" id="ARBA00023136"/>
    </source>
</evidence>
<dbReference type="OrthoDB" id="9808250at2"/>
<dbReference type="AlphaFoldDB" id="L0DYY1"/>
<dbReference type="Proteomes" id="UP000010809">
    <property type="component" value="Chromosome"/>
</dbReference>
<evidence type="ECO:0000256" key="1">
    <source>
        <dbReference type="ARBA" id="ARBA00022729"/>
    </source>
</evidence>
<keyword evidence="4" id="KW-0449">Lipoprotein</keyword>
<keyword evidence="2 4" id="KW-0472">Membrane</keyword>
<dbReference type="GO" id="GO:0051205">
    <property type="term" value="P:protein insertion into membrane"/>
    <property type="evidence" value="ECO:0007669"/>
    <property type="project" value="UniProtKB-UniRule"/>
</dbReference>
<dbReference type="EMBL" id="CP003989">
    <property type="protein sequence ID" value="AGA34794.1"/>
    <property type="molecule type" value="Genomic_DNA"/>
</dbReference>
<dbReference type="HAMAP" id="MF_00925">
    <property type="entry name" value="OM_assembly_BamE"/>
    <property type="match status" value="1"/>
</dbReference>
<name>L0DYY1_THIND</name>
<dbReference type="GO" id="GO:0030674">
    <property type="term" value="F:protein-macromolecule adaptor activity"/>
    <property type="evidence" value="ECO:0007669"/>
    <property type="project" value="TreeGrafter"/>
</dbReference>
<organism evidence="7 8">
    <name type="scientific">Thioalkalivibrio nitratireducens (strain DSM 14787 / UNIQEM 213 / ALEN2)</name>
    <dbReference type="NCBI Taxonomy" id="1255043"/>
    <lineage>
        <taxon>Bacteria</taxon>
        <taxon>Pseudomonadati</taxon>
        <taxon>Pseudomonadota</taxon>
        <taxon>Gammaproteobacteria</taxon>
        <taxon>Chromatiales</taxon>
        <taxon>Ectothiorhodospiraceae</taxon>
        <taxon>Thioalkalivibrio</taxon>
    </lineage>
</organism>
<dbReference type="PATRIC" id="fig|1255043.3.peg.3185"/>
<dbReference type="PROSITE" id="PS51257">
    <property type="entry name" value="PROKAR_LIPOPROTEIN"/>
    <property type="match status" value="1"/>
</dbReference>
<comment type="subunit">
    <text evidence="4">Part of the Bam complex.</text>
</comment>
<feature type="signal peptide" evidence="5">
    <location>
        <begin position="1"/>
        <end position="24"/>
    </location>
</feature>
<evidence type="ECO:0000256" key="4">
    <source>
        <dbReference type="HAMAP-Rule" id="MF_00925"/>
    </source>
</evidence>
<comment type="subcellular location">
    <subcellularLocation>
        <location evidence="4">Cell outer membrane</location>
        <topology evidence="4">Lipid-anchor</topology>
    </subcellularLocation>
</comment>
<dbReference type="Gene3D" id="3.30.1450.10">
    <property type="match status" value="1"/>
</dbReference>
<dbReference type="eggNOG" id="COG2913">
    <property type="taxonomic scope" value="Bacteria"/>
</dbReference>
<dbReference type="Pfam" id="PF04355">
    <property type="entry name" value="BamE"/>
    <property type="match status" value="1"/>
</dbReference>
<dbReference type="InterPro" id="IPR026592">
    <property type="entry name" value="BamE"/>
</dbReference>
<evidence type="ECO:0000313" key="7">
    <source>
        <dbReference type="EMBL" id="AGA34794.1"/>
    </source>
</evidence>
<evidence type="ECO:0000256" key="3">
    <source>
        <dbReference type="ARBA" id="ARBA00023237"/>
    </source>
</evidence>